<keyword evidence="1" id="KW-0472">Membrane</keyword>
<gene>
    <name evidence="2" type="ORF">HLQ16_21910</name>
</gene>
<dbReference type="RefSeq" id="WP_171299103.1">
    <property type="nucleotide sequence ID" value="NZ_CP087098.1"/>
</dbReference>
<name>A0A7Y3WTU0_9CLOT</name>
<sequence>MQEMEVLNILNIILEASIILLFLLIFVIGGIITYYFKVREVDSDNSK</sequence>
<reference evidence="2 3" key="1">
    <citation type="submission" date="2020-05" db="EMBL/GenBank/DDBJ databases">
        <title>Complete genome of Clostridium estertheticum subspecies estertheticum, isolated from Vacuum packed lamb meat from New Zealand imported to Switzerland.</title>
        <authorList>
            <person name="Wambui J."/>
            <person name="Stevens M.J.A."/>
            <person name="Stephan R."/>
        </authorList>
    </citation>
    <scope>NUCLEOTIDE SEQUENCE [LARGE SCALE GENOMIC DNA]</scope>
    <source>
        <strain evidence="2 3">CEST001</strain>
    </source>
</reference>
<keyword evidence="1" id="KW-1133">Transmembrane helix</keyword>
<comment type="caution">
    <text evidence="2">The sequence shown here is derived from an EMBL/GenBank/DDBJ whole genome shotgun (WGS) entry which is preliminary data.</text>
</comment>
<dbReference type="Proteomes" id="UP000531659">
    <property type="component" value="Unassembled WGS sequence"/>
</dbReference>
<keyword evidence="1" id="KW-0812">Transmembrane</keyword>
<organism evidence="2 3">
    <name type="scientific">Clostridium estertheticum</name>
    <dbReference type="NCBI Taxonomy" id="238834"/>
    <lineage>
        <taxon>Bacteria</taxon>
        <taxon>Bacillati</taxon>
        <taxon>Bacillota</taxon>
        <taxon>Clostridia</taxon>
        <taxon>Eubacteriales</taxon>
        <taxon>Clostridiaceae</taxon>
        <taxon>Clostridium</taxon>
    </lineage>
</organism>
<evidence type="ECO:0000256" key="1">
    <source>
        <dbReference type="SAM" id="Phobius"/>
    </source>
</evidence>
<dbReference type="EMBL" id="JABEYB010000026">
    <property type="protein sequence ID" value="NNU78552.1"/>
    <property type="molecule type" value="Genomic_DNA"/>
</dbReference>
<evidence type="ECO:0000313" key="2">
    <source>
        <dbReference type="EMBL" id="NNU78552.1"/>
    </source>
</evidence>
<dbReference type="AlphaFoldDB" id="A0A7Y3WTU0"/>
<proteinExistence type="predicted"/>
<evidence type="ECO:0000313" key="3">
    <source>
        <dbReference type="Proteomes" id="UP000531659"/>
    </source>
</evidence>
<feature type="transmembrane region" description="Helical" evidence="1">
    <location>
        <begin position="12"/>
        <end position="36"/>
    </location>
</feature>
<protein>
    <submittedName>
        <fullName evidence="2">Uncharacterized protein</fullName>
    </submittedName>
</protein>
<accession>A0A7Y3WTU0</accession>